<dbReference type="InterPro" id="IPR013083">
    <property type="entry name" value="Znf_RING/FYVE/PHD"/>
</dbReference>
<dbReference type="PROSITE" id="PS50089">
    <property type="entry name" value="ZF_RING_2"/>
    <property type="match status" value="1"/>
</dbReference>
<keyword evidence="2 4" id="KW-0863">Zinc-finger</keyword>
<dbReference type="Gramene" id="TRITD3Bv1G234920.1">
    <property type="protein sequence ID" value="TRITD3Bv1G234920.1"/>
    <property type="gene ID" value="TRITD3Bv1G234920"/>
</dbReference>
<dbReference type="GO" id="GO:0140082">
    <property type="term" value="F:SUMO-ubiquitin ligase activity"/>
    <property type="evidence" value="ECO:0007669"/>
    <property type="project" value="TreeGrafter"/>
</dbReference>
<dbReference type="Pfam" id="PF13923">
    <property type="entry name" value="zf-C3HC4_2"/>
    <property type="match status" value="1"/>
</dbReference>
<evidence type="ECO:0000313" key="6">
    <source>
        <dbReference type="EMBL" id="VAH83619.1"/>
    </source>
</evidence>
<dbReference type="PANTHER" id="PTHR47094">
    <property type="entry name" value="ELFLESS, ISOFORM B"/>
    <property type="match status" value="1"/>
</dbReference>
<evidence type="ECO:0000256" key="4">
    <source>
        <dbReference type="PROSITE-ProRule" id="PRU00175"/>
    </source>
</evidence>
<gene>
    <name evidence="6" type="ORF">TRITD_3Bv1G234920</name>
</gene>
<dbReference type="PANTHER" id="PTHR47094:SF9">
    <property type="entry name" value="RING-TYPE DOMAIN-CONTAINING PROTEIN"/>
    <property type="match status" value="1"/>
</dbReference>
<dbReference type="GO" id="GO:0033768">
    <property type="term" value="C:SUMO-targeted ubiquitin ligase complex"/>
    <property type="evidence" value="ECO:0007669"/>
    <property type="project" value="TreeGrafter"/>
</dbReference>
<dbReference type="InterPro" id="IPR049627">
    <property type="entry name" value="SLX8"/>
</dbReference>
<dbReference type="GO" id="GO:0006511">
    <property type="term" value="P:ubiquitin-dependent protein catabolic process"/>
    <property type="evidence" value="ECO:0007669"/>
    <property type="project" value="TreeGrafter"/>
</dbReference>
<dbReference type="SMART" id="SM00184">
    <property type="entry name" value="RING"/>
    <property type="match status" value="1"/>
</dbReference>
<evidence type="ECO:0000313" key="7">
    <source>
        <dbReference type="Proteomes" id="UP000324705"/>
    </source>
</evidence>
<dbReference type="PROSITE" id="PS00518">
    <property type="entry name" value="ZF_RING_1"/>
    <property type="match status" value="1"/>
</dbReference>
<evidence type="ECO:0000259" key="5">
    <source>
        <dbReference type="PROSITE" id="PS50089"/>
    </source>
</evidence>
<dbReference type="GO" id="GO:0008270">
    <property type="term" value="F:zinc ion binding"/>
    <property type="evidence" value="ECO:0007669"/>
    <property type="project" value="UniProtKB-KW"/>
</dbReference>
<keyword evidence="7" id="KW-1185">Reference proteome</keyword>
<dbReference type="Proteomes" id="UP000324705">
    <property type="component" value="Chromosome 3B"/>
</dbReference>
<dbReference type="OMA" id="IFKCIET"/>
<name>A0A9R1S749_TRITD</name>
<keyword evidence="3" id="KW-0862">Zinc</keyword>
<evidence type="ECO:0000256" key="1">
    <source>
        <dbReference type="ARBA" id="ARBA00022723"/>
    </source>
</evidence>
<sequence>MSHVGGGAGGMPPRQPQMRYVAGLAAAADPEFVALRAFIRREIFKCIETRPVPAHRRRLLPVIAKQMEYTLYRKYPNKMDYGKMAKGPIKPLIMFVVRTLHAESQQHRQNQQWSRQIASSTRYGIMIPTPGITQGASETSTTSYLTYNMDPSSGAGLVPGSANSGTSLRGGAPDEHVNTMLSQGILPTQHGWSRASNNNLVINTVDTPETNKHLLTQACPAPSKDLPKEPKFSCPVCMNELVDASSTICGHIFCQKCIEASIQAQSKCPTCRRMLTVNSFHRIYLPTMD</sequence>
<reference evidence="6 7" key="1">
    <citation type="submission" date="2017-09" db="EMBL/GenBank/DDBJ databases">
        <authorList>
            <consortium name="International Durum Wheat Genome Sequencing Consortium (IDWGSC)"/>
            <person name="Milanesi L."/>
        </authorList>
    </citation>
    <scope>NUCLEOTIDE SEQUENCE [LARGE SCALE GENOMIC DNA]</scope>
    <source>
        <strain evidence="7">cv. Svevo</strain>
    </source>
</reference>
<proteinExistence type="predicted"/>
<accession>A0A9R1S749</accession>
<dbReference type="EMBL" id="LT934116">
    <property type="protein sequence ID" value="VAH83619.1"/>
    <property type="molecule type" value="Genomic_DNA"/>
</dbReference>
<evidence type="ECO:0000256" key="3">
    <source>
        <dbReference type="ARBA" id="ARBA00022833"/>
    </source>
</evidence>
<protein>
    <recommendedName>
        <fullName evidence="5">RING-type domain-containing protein</fullName>
    </recommendedName>
</protein>
<dbReference type="SUPFAM" id="SSF57850">
    <property type="entry name" value="RING/U-box"/>
    <property type="match status" value="1"/>
</dbReference>
<feature type="domain" description="RING-type" evidence="5">
    <location>
        <begin position="234"/>
        <end position="272"/>
    </location>
</feature>
<keyword evidence="1" id="KW-0479">Metal-binding</keyword>
<dbReference type="GO" id="GO:0032183">
    <property type="term" value="F:SUMO binding"/>
    <property type="evidence" value="ECO:0007669"/>
    <property type="project" value="TreeGrafter"/>
</dbReference>
<dbReference type="AlphaFoldDB" id="A0A9R1S749"/>
<dbReference type="GO" id="GO:0061630">
    <property type="term" value="F:ubiquitin protein ligase activity"/>
    <property type="evidence" value="ECO:0007669"/>
    <property type="project" value="InterPro"/>
</dbReference>
<evidence type="ECO:0000256" key="2">
    <source>
        <dbReference type="ARBA" id="ARBA00022771"/>
    </source>
</evidence>
<dbReference type="InterPro" id="IPR001841">
    <property type="entry name" value="Znf_RING"/>
</dbReference>
<dbReference type="Gene3D" id="3.30.40.10">
    <property type="entry name" value="Zinc/RING finger domain, C3HC4 (zinc finger)"/>
    <property type="match status" value="1"/>
</dbReference>
<organism evidence="6 7">
    <name type="scientific">Triticum turgidum subsp. durum</name>
    <name type="common">Durum wheat</name>
    <name type="synonym">Triticum durum</name>
    <dbReference type="NCBI Taxonomy" id="4567"/>
    <lineage>
        <taxon>Eukaryota</taxon>
        <taxon>Viridiplantae</taxon>
        <taxon>Streptophyta</taxon>
        <taxon>Embryophyta</taxon>
        <taxon>Tracheophyta</taxon>
        <taxon>Spermatophyta</taxon>
        <taxon>Magnoliopsida</taxon>
        <taxon>Liliopsida</taxon>
        <taxon>Poales</taxon>
        <taxon>Poaceae</taxon>
        <taxon>BOP clade</taxon>
        <taxon>Pooideae</taxon>
        <taxon>Triticodae</taxon>
        <taxon>Triticeae</taxon>
        <taxon>Triticinae</taxon>
        <taxon>Triticum</taxon>
    </lineage>
</organism>
<dbReference type="InterPro" id="IPR017907">
    <property type="entry name" value="Znf_RING_CS"/>
</dbReference>